<dbReference type="Proteomes" id="UP000199069">
    <property type="component" value="Unassembled WGS sequence"/>
</dbReference>
<dbReference type="AlphaFoldDB" id="A0A0K3CPS0"/>
<proteinExistence type="predicted"/>
<evidence type="ECO:0000313" key="1">
    <source>
        <dbReference type="EMBL" id="CTR10978.1"/>
    </source>
</evidence>
<protein>
    <submittedName>
        <fullName evidence="1">FGENESH: predicted gene_15.120 protein</fullName>
    </submittedName>
</protein>
<reference evidence="1 2" key="1">
    <citation type="submission" date="2015-07" db="EMBL/GenBank/DDBJ databases">
        <authorList>
            <person name="Cajimat M.N.B."/>
            <person name="Milazzo M.L."/>
            <person name="Fulhorst C.F."/>
        </authorList>
    </citation>
    <scope>NUCLEOTIDE SEQUENCE [LARGE SCALE GENOMIC DNA]</scope>
    <source>
        <strain evidence="1">Single colony</strain>
    </source>
</reference>
<dbReference type="CDD" id="cd09917">
    <property type="entry name" value="F-box_SF"/>
    <property type="match status" value="1"/>
</dbReference>
<sequence length="796" mass="88233">MTAPATSERPSPASRLPTELLFRILEWMPIQYAEEVREDLVAWTITSSCPGLREMSLVCRSWREAAQSILFRSIDLARRYQVCGFIEAAKARPDLAYKCQSARIGMAYGTPEWHASEQDQQELSDRFVDALELVPSLRNLVLRTLMRDSHDRLMHTLERLPLSSFLLKMYDATEEFDGRALMFTPAEIYRAIALPTYAFELNWRPHWDPSKTDYALPPDLSTRIQRLSVTVNSPPGFQRILRMVDKSLTSFSVYTEHPFDAQGVVAHFSALTGLRELRFESNMPAPVVKHNRWFADVIPALKRLERLSVSEQAAPPCFIRSLPPSVKLVEYIYWDRRPDTIVDSLVEILEEQGEGYKFGLDEFVLTVDEEAFGDTVDEETVEDLTDAFGKLGVKFRVGFDVANIPEMQFELVGRVREVLGREGRTTVGSLAEWVPASLLARLAPSLPSKSEAFHLSLATFSPSSSSRIIPFRSTLQGRPPVALGREIRPSENEDDGVDVGFEKFLRGEKWGFGESEGAKEGENGVRELRGVDPKDVKELVVFTADRIQPFLNSLSTYSSAATVGMLGTSTPFHSPSHAPFSLFYGAEEASTGAVGVAIVRDSAGEEKQPRLDYGGLQPLGEPYEVTSSQGNIVLSLSSQNAARLLLSAVNDLFGTSASNLSAAQRNQEKEKEFFVAVYEGKPEARHVSRIMAGDPSRGAMSVETEEDVKKGYYVVFLHHPSEPTPLASLPPRNTLTFLSIPASNIPPHFSSSETPAKGDVIVLDSFIGASENGVVVKRRGEKARVCAIEGTSVGLE</sequence>
<organism evidence="1 2">
    <name type="scientific">Rhodotorula toruloides</name>
    <name type="common">Yeast</name>
    <name type="synonym">Rhodosporidium toruloides</name>
    <dbReference type="NCBI Taxonomy" id="5286"/>
    <lineage>
        <taxon>Eukaryota</taxon>
        <taxon>Fungi</taxon>
        <taxon>Dikarya</taxon>
        <taxon>Basidiomycota</taxon>
        <taxon>Pucciniomycotina</taxon>
        <taxon>Microbotryomycetes</taxon>
        <taxon>Sporidiobolales</taxon>
        <taxon>Sporidiobolaceae</taxon>
        <taxon>Rhodotorula</taxon>
    </lineage>
</organism>
<gene>
    <name evidence="1" type="primary">FGENESH: predicted gene_15.120</name>
    <name evidence="1" type="ORF">BN2166_0068390</name>
</gene>
<dbReference type="EMBL" id="CWKI01000015">
    <property type="protein sequence ID" value="CTR10978.1"/>
    <property type="molecule type" value="Genomic_DNA"/>
</dbReference>
<keyword evidence="2" id="KW-1185">Reference proteome</keyword>
<name>A0A0K3CPS0_RHOTO</name>
<dbReference type="Gene3D" id="1.20.1280.50">
    <property type="match status" value="1"/>
</dbReference>
<evidence type="ECO:0000313" key="2">
    <source>
        <dbReference type="Proteomes" id="UP000199069"/>
    </source>
</evidence>
<accession>A0A0K3CPS0</accession>